<name>M7D5U6_9GAMM</name>
<organism evidence="3 4">
    <name type="scientific">Marinobacter santoriniensis NKSG1</name>
    <dbReference type="NCBI Taxonomy" id="1288826"/>
    <lineage>
        <taxon>Bacteria</taxon>
        <taxon>Pseudomonadati</taxon>
        <taxon>Pseudomonadota</taxon>
        <taxon>Gammaproteobacteria</taxon>
        <taxon>Pseudomonadales</taxon>
        <taxon>Marinobacteraceae</taxon>
        <taxon>Marinobacter</taxon>
    </lineage>
</organism>
<gene>
    <name evidence="3" type="ORF">MSNKSG1_09528</name>
</gene>
<dbReference type="eggNOG" id="COG3907">
    <property type="taxonomic scope" value="Bacteria"/>
</dbReference>
<evidence type="ECO:0000313" key="4">
    <source>
        <dbReference type="Proteomes" id="UP000011960"/>
    </source>
</evidence>
<proteinExistence type="predicted"/>
<feature type="transmembrane region" description="Helical" evidence="1">
    <location>
        <begin position="233"/>
        <end position="254"/>
    </location>
</feature>
<sequence length="264" mass="29698">MLANFLDLCDIRMPDHSSSQTSTLSGPISQTSAYPWQWKVLVAWAAFLTGIAIFQAFDLDFRVADFLYSLEGQQWAFKHRYLFETILHSDARGLSKAMGGVVILALIFVSLSKRAIQWRRPLLYLFLAVGLSTLAVSVIKHLVPMDCPWNLIRYGGDQPFVGLLATRPDSMPDTACFPAGHASAGYAWIALYFFLAAWRPRWRFLGLATGLLMGLVFGVAQQFRGAHFLSHDLWTLMICWTISFSLASLLLPGAEKTERENERE</sequence>
<dbReference type="CDD" id="cd03396">
    <property type="entry name" value="PAP2_like_6"/>
    <property type="match status" value="1"/>
</dbReference>
<dbReference type="PATRIC" id="fig|1288826.3.peg.1875"/>
<dbReference type="InterPro" id="IPR000326">
    <property type="entry name" value="PAP2/HPO"/>
</dbReference>
<dbReference type="STRING" id="1288826.MSNKSG1_09528"/>
<dbReference type="Proteomes" id="UP000011960">
    <property type="component" value="Unassembled WGS sequence"/>
</dbReference>
<protein>
    <submittedName>
        <fullName evidence="3">PAP family transmembrane protein</fullName>
    </submittedName>
</protein>
<keyword evidence="1" id="KW-0472">Membrane</keyword>
<dbReference type="SUPFAM" id="SSF48317">
    <property type="entry name" value="Acid phosphatase/Vanadium-dependent haloperoxidase"/>
    <property type="match status" value="1"/>
</dbReference>
<dbReference type="AlphaFoldDB" id="M7D5U6"/>
<feature type="transmembrane region" description="Helical" evidence="1">
    <location>
        <begin position="93"/>
        <end position="111"/>
    </location>
</feature>
<evidence type="ECO:0000259" key="2">
    <source>
        <dbReference type="Pfam" id="PF01569"/>
    </source>
</evidence>
<dbReference type="EMBL" id="APAT01000015">
    <property type="protein sequence ID" value="EMP56103.1"/>
    <property type="molecule type" value="Genomic_DNA"/>
</dbReference>
<accession>M7D5U6</accession>
<keyword evidence="1 3" id="KW-0812">Transmembrane</keyword>
<dbReference type="InterPro" id="IPR036938">
    <property type="entry name" value="PAP2/HPO_sf"/>
</dbReference>
<feature type="transmembrane region" description="Helical" evidence="1">
    <location>
        <begin position="177"/>
        <end position="195"/>
    </location>
</feature>
<feature type="transmembrane region" description="Helical" evidence="1">
    <location>
        <begin position="123"/>
        <end position="143"/>
    </location>
</feature>
<dbReference type="Pfam" id="PF01569">
    <property type="entry name" value="PAP2"/>
    <property type="match status" value="1"/>
</dbReference>
<feature type="transmembrane region" description="Helical" evidence="1">
    <location>
        <begin position="38"/>
        <end position="57"/>
    </location>
</feature>
<keyword evidence="1" id="KW-1133">Transmembrane helix</keyword>
<evidence type="ECO:0000313" key="3">
    <source>
        <dbReference type="EMBL" id="EMP56103.1"/>
    </source>
</evidence>
<reference evidence="3 4" key="1">
    <citation type="journal article" date="2013" name="Genome Announc.">
        <title>Genome Sequence of Hydrothermal Arsenic-Respiring Bacterium Marinobacter santoriniensis NKSG1T.</title>
        <authorList>
            <person name="Handley K.M."/>
            <person name="Upton M."/>
            <person name="Beatson S.A."/>
            <person name="Hery M."/>
            <person name="Lloyd J.R."/>
        </authorList>
    </citation>
    <scope>NUCLEOTIDE SEQUENCE [LARGE SCALE GENOMIC DNA]</scope>
    <source>
        <strain evidence="3 4">NKSG1</strain>
    </source>
</reference>
<keyword evidence="4" id="KW-1185">Reference proteome</keyword>
<feature type="transmembrane region" description="Helical" evidence="1">
    <location>
        <begin position="202"/>
        <end position="221"/>
    </location>
</feature>
<dbReference type="RefSeq" id="WP_008939048.1">
    <property type="nucleotide sequence ID" value="NZ_APAT01000015.1"/>
</dbReference>
<evidence type="ECO:0000256" key="1">
    <source>
        <dbReference type="SAM" id="Phobius"/>
    </source>
</evidence>
<comment type="caution">
    <text evidence="3">The sequence shown here is derived from an EMBL/GenBank/DDBJ whole genome shotgun (WGS) entry which is preliminary data.</text>
</comment>
<feature type="domain" description="Phosphatidic acid phosphatase type 2/haloperoxidase" evidence="2">
    <location>
        <begin position="122"/>
        <end position="245"/>
    </location>
</feature>